<accession>Q6K304</accession>
<dbReference type="Proteomes" id="UP000000763">
    <property type="component" value="Chromosome 9"/>
</dbReference>
<feature type="compositionally biased region" description="Low complexity" evidence="1">
    <location>
        <begin position="110"/>
        <end position="125"/>
    </location>
</feature>
<organism evidence="2 3">
    <name type="scientific">Oryza sativa subsp. japonica</name>
    <name type="common">Rice</name>
    <dbReference type="NCBI Taxonomy" id="39947"/>
    <lineage>
        <taxon>Eukaryota</taxon>
        <taxon>Viridiplantae</taxon>
        <taxon>Streptophyta</taxon>
        <taxon>Embryophyta</taxon>
        <taxon>Tracheophyta</taxon>
        <taxon>Spermatophyta</taxon>
        <taxon>Magnoliopsida</taxon>
        <taxon>Liliopsida</taxon>
        <taxon>Poales</taxon>
        <taxon>Poaceae</taxon>
        <taxon>BOP clade</taxon>
        <taxon>Oryzoideae</taxon>
        <taxon>Oryzeae</taxon>
        <taxon>Oryzinae</taxon>
        <taxon>Oryza</taxon>
        <taxon>Oryza sativa</taxon>
    </lineage>
</organism>
<dbReference type="EMBL" id="AP005738">
    <property type="protein sequence ID" value="BAD23566.1"/>
    <property type="molecule type" value="Genomic_DNA"/>
</dbReference>
<dbReference type="AlphaFoldDB" id="Q6K304"/>
<protein>
    <submittedName>
        <fullName evidence="2">Uncharacterized protein</fullName>
    </submittedName>
</protein>
<proteinExistence type="predicted"/>
<name>Q6K304_ORYSJ</name>
<gene>
    <name evidence="2" type="primary">OSJNBb0066C12.40</name>
</gene>
<feature type="compositionally biased region" description="Polar residues" evidence="1">
    <location>
        <begin position="70"/>
        <end position="83"/>
    </location>
</feature>
<evidence type="ECO:0000313" key="2">
    <source>
        <dbReference type="EMBL" id="BAD23566.1"/>
    </source>
</evidence>
<sequence>MDRWRLSAYLVDPLPTSLKRDGSAGGAAKRSGGEGADDAPAPWRVDLLWPLPRSGGEGASHTTVPVAGGSATTGPVAGSSSPRHGNWSGDGSCGRDDDNGFGSGDDDGSFDCSDGGSGFSCSDSSWNCDDGSGFGS</sequence>
<evidence type="ECO:0000313" key="3">
    <source>
        <dbReference type="Proteomes" id="UP000000763"/>
    </source>
</evidence>
<feature type="region of interest" description="Disordered" evidence="1">
    <location>
        <begin position="15"/>
        <end position="136"/>
    </location>
</feature>
<reference evidence="3" key="1">
    <citation type="journal article" date="2005" name="Nature">
        <title>The map-based sequence of the rice genome.</title>
        <authorList>
            <consortium name="International rice genome sequencing project (IRGSP)"/>
            <person name="Matsumoto T."/>
            <person name="Wu J."/>
            <person name="Kanamori H."/>
            <person name="Katayose Y."/>
            <person name="Fujisawa M."/>
            <person name="Namiki N."/>
            <person name="Mizuno H."/>
            <person name="Yamamoto K."/>
            <person name="Antonio B.A."/>
            <person name="Baba T."/>
            <person name="Sakata K."/>
            <person name="Nagamura Y."/>
            <person name="Aoki H."/>
            <person name="Arikawa K."/>
            <person name="Arita K."/>
            <person name="Bito T."/>
            <person name="Chiden Y."/>
            <person name="Fujitsuka N."/>
            <person name="Fukunaka R."/>
            <person name="Hamada M."/>
            <person name="Harada C."/>
            <person name="Hayashi A."/>
            <person name="Hijishita S."/>
            <person name="Honda M."/>
            <person name="Hosokawa S."/>
            <person name="Ichikawa Y."/>
            <person name="Idonuma A."/>
            <person name="Iijima M."/>
            <person name="Ikeda M."/>
            <person name="Ikeno M."/>
            <person name="Ito K."/>
            <person name="Ito S."/>
            <person name="Ito T."/>
            <person name="Ito Y."/>
            <person name="Ito Y."/>
            <person name="Iwabuchi A."/>
            <person name="Kamiya K."/>
            <person name="Karasawa W."/>
            <person name="Kurita K."/>
            <person name="Katagiri S."/>
            <person name="Kikuta A."/>
            <person name="Kobayashi H."/>
            <person name="Kobayashi N."/>
            <person name="Machita K."/>
            <person name="Maehara T."/>
            <person name="Masukawa M."/>
            <person name="Mizubayashi T."/>
            <person name="Mukai Y."/>
            <person name="Nagasaki H."/>
            <person name="Nagata Y."/>
            <person name="Naito S."/>
            <person name="Nakashima M."/>
            <person name="Nakama Y."/>
            <person name="Nakamichi Y."/>
            <person name="Nakamura M."/>
            <person name="Meguro A."/>
            <person name="Negishi M."/>
            <person name="Ohta I."/>
            <person name="Ohta T."/>
            <person name="Okamoto M."/>
            <person name="Ono N."/>
            <person name="Saji S."/>
            <person name="Sakaguchi M."/>
            <person name="Sakai K."/>
            <person name="Shibata M."/>
            <person name="Shimokawa T."/>
            <person name="Song J."/>
            <person name="Takazaki Y."/>
            <person name="Terasawa K."/>
            <person name="Tsugane M."/>
            <person name="Tsuji K."/>
            <person name="Ueda S."/>
            <person name="Waki K."/>
            <person name="Yamagata H."/>
            <person name="Yamamoto M."/>
            <person name="Yamamoto S."/>
            <person name="Yamane H."/>
            <person name="Yoshiki S."/>
            <person name="Yoshihara R."/>
            <person name="Yukawa K."/>
            <person name="Zhong H."/>
            <person name="Yano M."/>
            <person name="Yuan Q."/>
            <person name="Ouyang S."/>
            <person name="Liu J."/>
            <person name="Jones K.M."/>
            <person name="Gansberger K."/>
            <person name="Moffat K."/>
            <person name="Hill J."/>
            <person name="Bera J."/>
            <person name="Fadrosh D."/>
            <person name="Jin S."/>
            <person name="Johri S."/>
            <person name="Kim M."/>
            <person name="Overton L."/>
            <person name="Reardon M."/>
            <person name="Tsitrin T."/>
            <person name="Vuong H."/>
            <person name="Weaver B."/>
            <person name="Ciecko A."/>
            <person name="Tallon L."/>
            <person name="Jackson J."/>
            <person name="Pai G."/>
            <person name="Aken S.V."/>
            <person name="Utterback T."/>
            <person name="Reidmuller S."/>
            <person name="Feldblyum T."/>
            <person name="Hsiao J."/>
            <person name="Zismann V."/>
            <person name="Iobst S."/>
            <person name="de Vazeille A.R."/>
            <person name="Buell C.R."/>
            <person name="Ying K."/>
            <person name="Li Y."/>
            <person name="Lu T."/>
            <person name="Huang Y."/>
            <person name="Zhao Q."/>
            <person name="Feng Q."/>
            <person name="Zhang L."/>
            <person name="Zhu J."/>
            <person name="Weng Q."/>
            <person name="Mu J."/>
            <person name="Lu Y."/>
            <person name="Fan D."/>
            <person name="Liu Y."/>
            <person name="Guan J."/>
            <person name="Zhang Y."/>
            <person name="Yu S."/>
            <person name="Liu X."/>
            <person name="Zhang Y."/>
            <person name="Hong G."/>
            <person name="Han B."/>
            <person name="Choisne N."/>
            <person name="Demange N."/>
            <person name="Orjeda G."/>
            <person name="Samain S."/>
            <person name="Cattolico L."/>
            <person name="Pelletier E."/>
            <person name="Couloux A."/>
            <person name="Segurens B."/>
            <person name="Wincker P."/>
            <person name="D'Hont A."/>
            <person name="Scarpelli C."/>
            <person name="Weissenbach J."/>
            <person name="Salanoubat M."/>
            <person name="Quetier F."/>
            <person name="Yu Y."/>
            <person name="Kim H.R."/>
            <person name="Rambo T."/>
            <person name="Currie J."/>
            <person name="Collura K."/>
            <person name="Luo M."/>
            <person name="Yang T."/>
            <person name="Ammiraju J.S.S."/>
            <person name="Engler F."/>
            <person name="Soderlund C."/>
            <person name="Wing R.A."/>
            <person name="Palmer L.E."/>
            <person name="de la Bastide M."/>
            <person name="Spiegel L."/>
            <person name="Nascimento L."/>
            <person name="Zutavern T."/>
            <person name="O'Shaughnessy A."/>
            <person name="Dike S."/>
            <person name="Dedhia N."/>
            <person name="Preston R."/>
            <person name="Balija V."/>
            <person name="McCombie W.R."/>
            <person name="Chow T."/>
            <person name="Chen H."/>
            <person name="Chung M."/>
            <person name="Chen C."/>
            <person name="Shaw J."/>
            <person name="Wu H."/>
            <person name="Hsiao K."/>
            <person name="Chao Y."/>
            <person name="Chu M."/>
            <person name="Cheng C."/>
            <person name="Hour A."/>
            <person name="Lee P."/>
            <person name="Lin S."/>
            <person name="Lin Y."/>
            <person name="Liou J."/>
            <person name="Liu S."/>
            <person name="Hsing Y."/>
            <person name="Raghuvanshi S."/>
            <person name="Mohanty A."/>
            <person name="Bharti A.K."/>
            <person name="Gaur A."/>
            <person name="Gupta V."/>
            <person name="Kumar D."/>
            <person name="Ravi V."/>
            <person name="Vij S."/>
            <person name="Kapur A."/>
            <person name="Khurana P."/>
            <person name="Khurana P."/>
            <person name="Khurana J.P."/>
            <person name="Tyagi A.K."/>
            <person name="Gaikwad K."/>
            <person name="Singh A."/>
            <person name="Dalal V."/>
            <person name="Srivastava S."/>
            <person name="Dixit A."/>
            <person name="Pal A.K."/>
            <person name="Ghazi I.A."/>
            <person name="Yadav M."/>
            <person name="Pandit A."/>
            <person name="Bhargava A."/>
            <person name="Sureshbabu K."/>
            <person name="Batra K."/>
            <person name="Sharma T.R."/>
            <person name="Mohapatra T."/>
            <person name="Singh N.K."/>
            <person name="Messing J."/>
            <person name="Nelson A.B."/>
            <person name="Fuks G."/>
            <person name="Kavchok S."/>
            <person name="Keizer G."/>
            <person name="Linton E."/>
            <person name="Llaca V."/>
            <person name="Song R."/>
            <person name="Tanyolac B."/>
            <person name="Young S."/>
            <person name="Ho-Il K."/>
            <person name="Hahn J.H."/>
            <person name="Sangsakoo G."/>
            <person name="Vanavichit A."/>
            <person name="de Mattos Luiz.A.T."/>
            <person name="Zimmer P.D."/>
            <person name="Malone G."/>
            <person name="Dellagostin O."/>
            <person name="de Oliveira A.C."/>
            <person name="Bevan M."/>
            <person name="Bancroft I."/>
            <person name="Minx P."/>
            <person name="Cordum H."/>
            <person name="Wilson R."/>
            <person name="Cheng Z."/>
            <person name="Jin W."/>
            <person name="Jiang J."/>
            <person name="Leong S.A."/>
            <person name="Iwama H."/>
            <person name="Gojobori T."/>
            <person name="Itoh T."/>
            <person name="Niimura Y."/>
            <person name="Fujii Y."/>
            <person name="Habara T."/>
            <person name="Sakai H."/>
            <person name="Sato Y."/>
            <person name="Wilson G."/>
            <person name="Kumar K."/>
            <person name="McCouch S."/>
            <person name="Juretic N."/>
            <person name="Hoen D."/>
            <person name="Wright S."/>
            <person name="Bruskiewich R."/>
            <person name="Bureau T."/>
            <person name="Miyao A."/>
            <person name="Hirochika H."/>
            <person name="Nishikawa T."/>
            <person name="Kadowaki K."/>
            <person name="Sugiura M."/>
            <person name="Burr B."/>
            <person name="Sasaki T."/>
        </authorList>
    </citation>
    <scope>NUCLEOTIDE SEQUENCE [LARGE SCALE GENOMIC DNA]</scope>
    <source>
        <strain evidence="3">cv. Nipponbare</strain>
    </source>
</reference>
<reference evidence="3" key="2">
    <citation type="journal article" date="2008" name="Nucleic Acids Res.">
        <title>The rice annotation project database (RAP-DB): 2008 update.</title>
        <authorList>
            <consortium name="The rice annotation project (RAP)"/>
        </authorList>
    </citation>
    <scope>GENOME REANNOTATION</scope>
    <source>
        <strain evidence="3">cv. Nipponbare</strain>
    </source>
</reference>
<evidence type="ECO:0000256" key="1">
    <source>
        <dbReference type="SAM" id="MobiDB-lite"/>
    </source>
</evidence>